<dbReference type="PANTHER" id="PTHR21621:SF0">
    <property type="entry name" value="BETA-CITRYLGLUTAMATE SYNTHASE B-RELATED"/>
    <property type="match status" value="1"/>
</dbReference>
<dbReference type="NCBIfam" id="TIGR00768">
    <property type="entry name" value="rimK_fam"/>
    <property type="match status" value="1"/>
</dbReference>
<keyword evidence="3 4" id="KW-0067">ATP-binding</keyword>
<sequence>MNIAVLAARDSWYFRDLQRAAGARCELTAISYKSLASQVIGATLGVSSGDARLSEFDGVLVRSMPPGSLEQVVFRMDALGRLEASGVRVVNSARAIEAAVDKYLATAKLQAAGLLVPPTIVCQTAADGLAAFETLGGDAVVKPLFGGEGRGITRVSDAAIARRVFMSLEQIGAVLYVQKFIPHDGVDWRLLVVGDEVLGMKRVNPDDWRTNISLGARPAPLEVTVELAQLARRAAAAVGATVAGVDLLPARDGRLYVIEVNAVPGWKALGEVTGVDVAARVLELVQ</sequence>
<dbReference type="Gene3D" id="3.30.470.20">
    <property type="entry name" value="ATP-grasp fold, B domain"/>
    <property type="match status" value="1"/>
</dbReference>
<evidence type="ECO:0000256" key="1">
    <source>
        <dbReference type="ARBA" id="ARBA00022723"/>
    </source>
</evidence>
<dbReference type="Gene3D" id="3.40.50.20">
    <property type="match status" value="1"/>
</dbReference>
<feature type="domain" description="ATP-grasp" evidence="5">
    <location>
        <begin position="106"/>
        <end position="286"/>
    </location>
</feature>
<dbReference type="AlphaFoldDB" id="A0A5K7X6E6"/>
<dbReference type="RefSeq" id="WP_152097547.1">
    <property type="nucleotide sequence ID" value="NZ_AP021861.1"/>
</dbReference>
<evidence type="ECO:0000259" key="5">
    <source>
        <dbReference type="PROSITE" id="PS50975"/>
    </source>
</evidence>
<dbReference type="InterPro" id="IPR013651">
    <property type="entry name" value="ATP-grasp_RimK-type"/>
</dbReference>
<evidence type="ECO:0000256" key="4">
    <source>
        <dbReference type="PROSITE-ProRule" id="PRU00409"/>
    </source>
</evidence>
<dbReference type="GO" id="GO:0005524">
    <property type="term" value="F:ATP binding"/>
    <property type="evidence" value="ECO:0007669"/>
    <property type="project" value="UniProtKB-UniRule"/>
</dbReference>
<keyword evidence="1" id="KW-0479">Metal-binding</keyword>
<proteinExistence type="predicted"/>
<keyword evidence="2 4" id="KW-0547">Nucleotide-binding</keyword>
<protein>
    <submittedName>
        <fullName evidence="6">Glutaminyl transferase</fullName>
    </submittedName>
</protein>
<evidence type="ECO:0000313" key="7">
    <source>
        <dbReference type="Proteomes" id="UP000326837"/>
    </source>
</evidence>
<dbReference type="GO" id="GO:0016740">
    <property type="term" value="F:transferase activity"/>
    <property type="evidence" value="ECO:0007669"/>
    <property type="project" value="UniProtKB-KW"/>
</dbReference>
<dbReference type="GO" id="GO:0009432">
    <property type="term" value="P:SOS response"/>
    <property type="evidence" value="ECO:0007669"/>
    <property type="project" value="TreeGrafter"/>
</dbReference>
<keyword evidence="6" id="KW-0808">Transferase</keyword>
<organism evidence="6 7">
    <name type="scientific">Lacipirellula parvula</name>
    <dbReference type="NCBI Taxonomy" id="2650471"/>
    <lineage>
        <taxon>Bacteria</taxon>
        <taxon>Pseudomonadati</taxon>
        <taxon>Planctomycetota</taxon>
        <taxon>Planctomycetia</taxon>
        <taxon>Pirellulales</taxon>
        <taxon>Lacipirellulaceae</taxon>
        <taxon>Lacipirellula</taxon>
    </lineage>
</organism>
<dbReference type="PROSITE" id="PS50975">
    <property type="entry name" value="ATP_GRASP"/>
    <property type="match status" value="1"/>
</dbReference>
<dbReference type="GO" id="GO:0018169">
    <property type="term" value="F:ribosomal S6-glutamic acid ligase activity"/>
    <property type="evidence" value="ECO:0007669"/>
    <property type="project" value="TreeGrafter"/>
</dbReference>
<dbReference type="PANTHER" id="PTHR21621">
    <property type="entry name" value="RIBOSOMAL PROTEIN S6 MODIFICATION PROTEIN"/>
    <property type="match status" value="1"/>
</dbReference>
<dbReference type="EMBL" id="AP021861">
    <property type="protein sequence ID" value="BBO31392.1"/>
    <property type="molecule type" value="Genomic_DNA"/>
</dbReference>
<dbReference type="Gene3D" id="3.30.1490.20">
    <property type="entry name" value="ATP-grasp fold, A domain"/>
    <property type="match status" value="1"/>
</dbReference>
<dbReference type="GO" id="GO:0046872">
    <property type="term" value="F:metal ion binding"/>
    <property type="evidence" value="ECO:0007669"/>
    <property type="project" value="UniProtKB-KW"/>
</dbReference>
<evidence type="ECO:0000256" key="2">
    <source>
        <dbReference type="ARBA" id="ARBA00022741"/>
    </source>
</evidence>
<evidence type="ECO:0000313" key="6">
    <source>
        <dbReference type="EMBL" id="BBO31392.1"/>
    </source>
</evidence>
<dbReference type="Pfam" id="PF08443">
    <property type="entry name" value="RimK"/>
    <property type="match status" value="1"/>
</dbReference>
<reference evidence="7" key="1">
    <citation type="submission" date="2019-10" db="EMBL/GenBank/DDBJ databases">
        <title>Lacipirellula parvula gen. nov., sp. nov., representing a lineage of planctomycetes widespread in freshwater anoxic habitats, and description of the family Lacipirellulaceae.</title>
        <authorList>
            <person name="Dedysh S.N."/>
            <person name="Kulichevskaya I.S."/>
            <person name="Beletsky A.V."/>
            <person name="Rakitin A.L."/>
            <person name="Mardanov A.V."/>
            <person name="Ivanova A.A."/>
            <person name="Saltykova V.X."/>
            <person name="Rijpstra W.I.C."/>
            <person name="Sinninghe Damste J.S."/>
            <person name="Ravin N.V."/>
        </authorList>
    </citation>
    <scope>NUCLEOTIDE SEQUENCE [LARGE SCALE GENOMIC DNA]</scope>
    <source>
        <strain evidence="7">PX69</strain>
    </source>
</reference>
<name>A0A5K7X6E6_9BACT</name>
<dbReference type="InterPro" id="IPR004666">
    <property type="entry name" value="Rp_bS6_RimK/Lys_biosynth_LsyX"/>
</dbReference>
<dbReference type="SUPFAM" id="SSF56059">
    <property type="entry name" value="Glutathione synthetase ATP-binding domain-like"/>
    <property type="match status" value="1"/>
</dbReference>
<dbReference type="InterPro" id="IPR013815">
    <property type="entry name" value="ATP_grasp_subdomain_1"/>
</dbReference>
<dbReference type="GO" id="GO:0005737">
    <property type="term" value="C:cytoplasm"/>
    <property type="evidence" value="ECO:0007669"/>
    <property type="project" value="TreeGrafter"/>
</dbReference>
<dbReference type="Proteomes" id="UP000326837">
    <property type="component" value="Chromosome"/>
</dbReference>
<dbReference type="KEGG" id="lpav:PLANPX_1004"/>
<keyword evidence="7" id="KW-1185">Reference proteome</keyword>
<gene>
    <name evidence="6" type="ORF">PLANPX_1004</name>
</gene>
<evidence type="ECO:0000256" key="3">
    <source>
        <dbReference type="ARBA" id="ARBA00022840"/>
    </source>
</evidence>
<accession>A0A5K7X6E6</accession>
<dbReference type="InterPro" id="IPR011761">
    <property type="entry name" value="ATP-grasp"/>
</dbReference>